<feature type="transmembrane region" description="Helical" evidence="1">
    <location>
        <begin position="12"/>
        <end position="34"/>
    </location>
</feature>
<keyword evidence="1" id="KW-0472">Membrane</keyword>
<name>A0ABS2FCI5_9CLOT</name>
<evidence type="ECO:0000313" key="3">
    <source>
        <dbReference type="Proteomes" id="UP000767334"/>
    </source>
</evidence>
<sequence>MNRKSGFTLIELMATLSILLLLITMVGSIFVQGYKIINRTDNKAAIQDEVRNAIINIEAETTNAKEIKIRTADAITNYDGKEAKEILYVKKDNEYILYFEIVNSDEYNSLIEVKYGIDNSIKSEKVLLNSIKVSNSSKFSLKVTEVDKLININFEGVLVGNQLSGQDYILTLSKEKNKDIIVNFQGNGSDSSDSTIDPIDPVIPEEPDENTPNSGEVNIDFKISNSWNGGAEYIITITNNTSNEIIAWELIFESDVEFTSCYDAVLEKTDDGRFKIKSNQNSGVIEINKSVQIKGQCKGYIDRIKNLSIRTW</sequence>
<dbReference type="InterPro" id="IPR012291">
    <property type="entry name" value="CBM2_carb-bd_dom_sf"/>
</dbReference>
<reference evidence="2 3" key="1">
    <citation type="journal article" date="2021" name="Sci. Rep.">
        <title>The distribution of antibiotic resistance genes in chicken gut microbiota commensals.</title>
        <authorList>
            <person name="Juricova H."/>
            <person name="Matiasovicova J."/>
            <person name="Kubasova T."/>
            <person name="Cejkova D."/>
            <person name="Rychlik I."/>
        </authorList>
    </citation>
    <scope>NUCLEOTIDE SEQUENCE [LARGE SCALE GENOMIC DNA]</scope>
    <source>
        <strain evidence="2 3">An435</strain>
    </source>
</reference>
<protein>
    <submittedName>
        <fullName evidence="2">Prepilin-type N-terminal cleavage/methylation domain-containing protein</fullName>
    </submittedName>
</protein>
<keyword evidence="1" id="KW-1133">Transmembrane helix</keyword>
<dbReference type="Gene3D" id="2.60.40.290">
    <property type="match status" value="1"/>
</dbReference>
<proteinExistence type="predicted"/>
<dbReference type="EMBL" id="JACJLL010000005">
    <property type="protein sequence ID" value="MBM6818016.1"/>
    <property type="molecule type" value="Genomic_DNA"/>
</dbReference>
<dbReference type="PROSITE" id="PS00409">
    <property type="entry name" value="PROKAR_NTER_METHYL"/>
    <property type="match status" value="1"/>
</dbReference>
<comment type="caution">
    <text evidence="2">The sequence shown here is derived from an EMBL/GenBank/DDBJ whole genome shotgun (WGS) entry which is preliminary data.</text>
</comment>
<dbReference type="Pfam" id="PF07963">
    <property type="entry name" value="N_methyl"/>
    <property type="match status" value="1"/>
</dbReference>
<dbReference type="Proteomes" id="UP000767334">
    <property type="component" value="Unassembled WGS sequence"/>
</dbReference>
<keyword evidence="3" id="KW-1185">Reference proteome</keyword>
<dbReference type="InterPro" id="IPR012902">
    <property type="entry name" value="N_methyl_site"/>
</dbReference>
<dbReference type="RefSeq" id="WP_204571750.1">
    <property type="nucleotide sequence ID" value="NZ_JACJLL010000005.1"/>
</dbReference>
<dbReference type="InterPro" id="IPR008965">
    <property type="entry name" value="CBM2/CBM3_carb-bd_dom_sf"/>
</dbReference>
<dbReference type="NCBIfam" id="TIGR02532">
    <property type="entry name" value="IV_pilin_GFxxxE"/>
    <property type="match status" value="1"/>
</dbReference>
<evidence type="ECO:0000256" key="1">
    <source>
        <dbReference type="SAM" id="Phobius"/>
    </source>
</evidence>
<dbReference type="SUPFAM" id="SSF49384">
    <property type="entry name" value="Carbohydrate-binding domain"/>
    <property type="match status" value="1"/>
</dbReference>
<keyword evidence="1" id="KW-0812">Transmembrane</keyword>
<organism evidence="2 3">
    <name type="scientific">Clostridium saudiense</name>
    <dbReference type="NCBI Taxonomy" id="1414720"/>
    <lineage>
        <taxon>Bacteria</taxon>
        <taxon>Bacillati</taxon>
        <taxon>Bacillota</taxon>
        <taxon>Clostridia</taxon>
        <taxon>Eubacteriales</taxon>
        <taxon>Clostridiaceae</taxon>
        <taxon>Clostridium</taxon>
    </lineage>
</organism>
<gene>
    <name evidence="2" type="ORF">H6A19_01470</name>
</gene>
<accession>A0ABS2FCI5</accession>
<evidence type="ECO:0000313" key="2">
    <source>
        <dbReference type="EMBL" id="MBM6818016.1"/>
    </source>
</evidence>